<feature type="compositionally biased region" description="Polar residues" evidence="1">
    <location>
        <begin position="31"/>
        <end position="48"/>
    </location>
</feature>
<protein>
    <submittedName>
        <fullName evidence="2">Uncharacterized protein</fullName>
    </submittedName>
</protein>
<accession>A0A084QDC6</accession>
<feature type="compositionally biased region" description="Basic and acidic residues" evidence="1">
    <location>
        <begin position="180"/>
        <end position="209"/>
    </location>
</feature>
<reference evidence="2 3" key="1">
    <citation type="journal article" date="2014" name="BMC Genomics">
        <title>Comparative genome sequencing reveals chemotype-specific gene clusters in the toxigenic black mold Stachybotrys.</title>
        <authorList>
            <person name="Semeiks J."/>
            <person name="Borek D."/>
            <person name="Otwinowski Z."/>
            <person name="Grishin N.V."/>
        </authorList>
    </citation>
    <scope>NUCLEOTIDE SEQUENCE [LARGE SCALE GENOMIC DNA]</scope>
    <source>
        <strain evidence="2 3">IBT 40285</strain>
    </source>
</reference>
<feature type="compositionally biased region" description="Polar residues" evidence="1">
    <location>
        <begin position="210"/>
        <end position="223"/>
    </location>
</feature>
<dbReference type="OMA" id="FLIHMPR"/>
<dbReference type="AlphaFoldDB" id="A0A084QDC6"/>
<proteinExistence type="predicted"/>
<evidence type="ECO:0000256" key="1">
    <source>
        <dbReference type="SAM" id="MobiDB-lite"/>
    </source>
</evidence>
<feature type="compositionally biased region" description="Low complexity" evidence="1">
    <location>
        <begin position="12"/>
        <end position="30"/>
    </location>
</feature>
<dbReference type="Proteomes" id="UP000028524">
    <property type="component" value="Unassembled WGS sequence"/>
</dbReference>
<dbReference type="EMBL" id="KL660822">
    <property type="protein sequence ID" value="KFA61961.1"/>
    <property type="molecule type" value="Genomic_DNA"/>
</dbReference>
<dbReference type="STRING" id="1283841.A0A084QDC6"/>
<feature type="compositionally biased region" description="Polar residues" evidence="1">
    <location>
        <begin position="66"/>
        <end position="83"/>
    </location>
</feature>
<organism evidence="2 3">
    <name type="scientific">Stachybotrys chlorohalonatus (strain IBT 40285)</name>
    <dbReference type="NCBI Taxonomy" id="1283841"/>
    <lineage>
        <taxon>Eukaryota</taxon>
        <taxon>Fungi</taxon>
        <taxon>Dikarya</taxon>
        <taxon>Ascomycota</taxon>
        <taxon>Pezizomycotina</taxon>
        <taxon>Sordariomycetes</taxon>
        <taxon>Hypocreomycetidae</taxon>
        <taxon>Hypocreales</taxon>
        <taxon>Stachybotryaceae</taxon>
        <taxon>Stachybotrys</taxon>
    </lineage>
</organism>
<feature type="compositionally biased region" description="Acidic residues" evidence="1">
    <location>
        <begin position="153"/>
        <end position="170"/>
    </location>
</feature>
<sequence length="635" mass="69140">MEQPPSTPPTPLTSAANTPNTASSAESTAPQTSRTSSPNNGATLSRSEPSLRFPKPLGNRQLASWVLSSSNPDINTTPHTESGTMGGSAYATERMAASTPPIFAGEDTGDDSSYDMVSCTDTESQDGDYNESMGESLGSLDFHRPDDVHSLAETEETGDEDEEDEEEESVVDSSELTARAAERPHFNLRNDNEKHSLHRESSNVDDDARSQSSLDYTSQSLRTPSLLTPEASHILEPQTPHQARAHLLRQGLTQLKKWFANMSSQFRSLRRPTSQAAMISLPLLLCVVASALIPWIYTPFQGANENKLAVTTPAITLSSAGFFTASKPSSTAVAVASGGADLIPVDEAITADWLFGNKIRPDVSFAARAPKAVVVHVPSSVKRTWLTKYCIAVVTTRDDGNHVVTDWSSIDEGILLRFPAQETHGMLTVDFSTTCRPKVRRVVKVHFGKGVMEEALEMTKNLAHDLGEFVPAAAQEAERRFEGAKRSLGCASHNFGLSVQSASHNLYKTIDSTWSGAQRSLAIAKNKAEDTASDLAVVAQKAKEQLPKAKDIQDNLHLGLLESQISAKLWWLKVTGRSEEYDAYKEKATAFLATMRVYTGGQRKKVEEASSSLSPSWSCKIPTLLSDAWKTKERR</sequence>
<evidence type="ECO:0000313" key="2">
    <source>
        <dbReference type="EMBL" id="KFA61961.1"/>
    </source>
</evidence>
<dbReference type="OrthoDB" id="4925544at2759"/>
<dbReference type="InParanoid" id="A0A084QDC6"/>
<feature type="region of interest" description="Disordered" evidence="1">
    <location>
        <begin position="1"/>
        <end position="223"/>
    </location>
</feature>
<evidence type="ECO:0000313" key="3">
    <source>
        <dbReference type="Proteomes" id="UP000028524"/>
    </source>
</evidence>
<gene>
    <name evidence="2" type="ORF">S40285_07795</name>
</gene>
<dbReference type="HOGENOM" id="CLU_430823_0_0_1"/>
<name>A0A084QDC6_STAC4</name>
<keyword evidence="3" id="KW-1185">Reference proteome</keyword>
<feature type="compositionally biased region" description="Pro residues" evidence="1">
    <location>
        <begin position="1"/>
        <end position="11"/>
    </location>
</feature>
<feature type="compositionally biased region" description="Basic and acidic residues" evidence="1">
    <location>
        <begin position="141"/>
        <end position="152"/>
    </location>
</feature>